<keyword evidence="2" id="KW-1185">Reference proteome</keyword>
<evidence type="ECO:0000313" key="1">
    <source>
        <dbReference type="EMBL" id="KAA8495133.1"/>
    </source>
</evidence>
<sequence>MVRVVFSDLDGTLVHYEKEWTGYAHVVSQNESLRTLTLKYKDTGDTFECALMPASGTTPAACISLNTLALVQRLRESDVKFVIITGARSSTFAVRRAALPLADYEFCENGGRMLKGGALDANWTATRYAAEIGAATYVPQELVPSSENAPPPERREGTLWDAYRVFAARPGEWKLDTRDYYTSFRVDVAASPGKTEQDLRNVLAQFNGALSMSFNLGKADVYPSSSGKRNAAAYVLEVERIAAADSVAIFDDDNDIELGELVGRGFLPGVTHASVKQAAARNPHWTITSSPGPRGTEEALRAVLALVEAKAAVAA</sequence>
<reference evidence="2" key="1">
    <citation type="journal article" date="2019" name="Nat. Commun.">
        <title>Expansion of phycobilisome linker gene families in mesophilic red algae.</title>
        <authorList>
            <person name="Lee J."/>
            <person name="Kim D."/>
            <person name="Bhattacharya D."/>
            <person name="Yoon H.S."/>
        </authorList>
    </citation>
    <scope>NUCLEOTIDE SEQUENCE [LARGE SCALE GENOMIC DNA]</scope>
    <source>
        <strain evidence="2">CCMP 1328</strain>
    </source>
</reference>
<dbReference type="GO" id="GO:0005829">
    <property type="term" value="C:cytosol"/>
    <property type="evidence" value="ECO:0007669"/>
    <property type="project" value="TreeGrafter"/>
</dbReference>
<dbReference type="SUPFAM" id="SSF56784">
    <property type="entry name" value="HAD-like"/>
    <property type="match status" value="1"/>
</dbReference>
<evidence type="ECO:0000313" key="2">
    <source>
        <dbReference type="Proteomes" id="UP000324585"/>
    </source>
</evidence>
<dbReference type="GO" id="GO:0016791">
    <property type="term" value="F:phosphatase activity"/>
    <property type="evidence" value="ECO:0007669"/>
    <property type="project" value="TreeGrafter"/>
</dbReference>
<evidence type="ECO:0008006" key="3">
    <source>
        <dbReference type="Google" id="ProtNLM"/>
    </source>
</evidence>
<dbReference type="Proteomes" id="UP000324585">
    <property type="component" value="Unassembled WGS sequence"/>
</dbReference>
<dbReference type="AlphaFoldDB" id="A0A5J4YWN8"/>
<proteinExistence type="predicted"/>
<name>A0A5J4YWN8_PORPP</name>
<dbReference type="PANTHER" id="PTHR10000:SF8">
    <property type="entry name" value="HAD SUPERFAMILY HYDROLASE-LIKE, TYPE 3"/>
    <property type="match status" value="1"/>
</dbReference>
<dbReference type="Pfam" id="PF08282">
    <property type="entry name" value="Hydrolase_3"/>
    <property type="match status" value="1"/>
</dbReference>
<dbReference type="OMA" id="FRETYND"/>
<organism evidence="1 2">
    <name type="scientific">Porphyridium purpureum</name>
    <name type="common">Red alga</name>
    <name type="synonym">Porphyridium cruentum</name>
    <dbReference type="NCBI Taxonomy" id="35688"/>
    <lineage>
        <taxon>Eukaryota</taxon>
        <taxon>Rhodophyta</taxon>
        <taxon>Bangiophyceae</taxon>
        <taxon>Porphyridiales</taxon>
        <taxon>Porphyridiaceae</taxon>
        <taxon>Porphyridium</taxon>
    </lineage>
</organism>
<dbReference type="InterPro" id="IPR036412">
    <property type="entry name" value="HAD-like_sf"/>
</dbReference>
<protein>
    <recommendedName>
        <fullName evidence="3">Sucrose phosphatase-like domain-containing protein</fullName>
    </recommendedName>
</protein>
<dbReference type="OrthoDB" id="407888at2759"/>
<gene>
    <name evidence="1" type="ORF">FVE85_3374</name>
</gene>
<dbReference type="InterPro" id="IPR023214">
    <property type="entry name" value="HAD_sf"/>
</dbReference>
<dbReference type="PANTHER" id="PTHR10000">
    <property type="entry name" value="PHOSPHOSERINE PHOSPHATASE"/>
    <property type="match status" value="1"/>
</dbReference>
<dbReference type="Gene3D" id="3.40.50.1000">
    <property type="entry name" value="HAD superfamily/HAD-like"/>
    <property type="match status" value="2"/>
</dbReference>
<comment type="caution">
    <text evidence="1">The sequence shown here is derived from an EMBL/GenBank/DDBJ whole genome shotgun (WGS) entry which is preliminary data.</text>
</comment>
<accession>A0A5J4YWN8</accession>
<dbReference type="GO" id="GO:0000287">
    <property type="term" value="F:magnesium ion binding"/>
    <property type="evidence" value="ECO:0007669"/>
    <property type="project" value="TreeGrafter"/>
</dbReference>
<dbReference type="EMBL" id="VRMN01000004">
    <property type="protein sequence ID" value="KAA8495133.1"/>
    <property type="molecule type" value="Genomic_DNA"/>
</dbReference>